<organism evidence="1 2">
    <name type="scientific">Streptomyces sp. 900105755</name>
    <dbReference type="NCBI Taxonomy" id="3154389"/>
    <lineage>
        <taxon>Bacteria</taxon>
        <taxon>Bacillati</taxon>
        <taxon>Actinomycetota</taxon>
        <taxon>Actinomycetes</taxon>
        <taxon>Kitasatosporales</taxon>
        <taxon>Streptomycetaceae</taxon>
        <taxon>Streptomyces</taxon>
    </lineage>
</organism>
<protein>
    <submittedName>
        <fullName evidence="1">Uncharacterized protein</fullName>
    </submittedName>
</protein>
<proteinExistence type="predicted"/>
<accession>A0ABV1TXS6</accession>
<keyword evidence="2" id="KW-1185">Reference proteome</keyword>
<name>A0ABV1TXS6_9ACTN</name>
<sequence>MTAEVSNPIVARRPETGWARARRLRGQGIRTCLRPKLDDNAGRMRQGDDWNVVRGED</sequence>
<gene>
    <name evidence="1" type="ORF">ABT211_45440</name>
</gene>
<dbReference type="EMBL" id="JBEOZM010000053">
    <property type="protein sequence ID" value="MER6274422.1"/>
    <property type="molecule type" value="Genomic_DNA"/>
</dbReference>
<dbReference type="RefSeq" id="WP_351962637.1">
    <property type="nucleotide sequence ID" value="NZ_JBEOZM010000053.1"/>
</dbReference>
<comment type="caution">
    <text evidence="1">The sequence shown here is derived from an EMBL/GenBank/DDBJ whole genome shotgun (WGS) entry which is preliminary data.</text>
</comment>
<reference evidence="1 2" key="1">
    <citation type="submission" date="2024-06" db="EMBL/GenBank/DDBJ databases">
        <title>The Natural Products Discovery Center: Release of the First 8490 Sequenced Strains for Exploring Actinobacteria Biosynthetic Diversity.</title>
        <authorList>
            <person name="Kalkreuter E."/>
            <person name="Kautsar S.A."/>
            <person name="Yang D."/>
            <person name="Bader C.D."/>
            <person name="Teijaro C.N."/>
            <person name="Fluegel L."/>
            <person name="Davis C.M."/>
            <person name="Simpson J.R."/>
            <person name="Lauterbach L."/>
            <person name="Steele A.D."/>
            <person name="Gui C."/>
            <person name="Meng S."/>
            <person name="Li G."/>
            <person name="Viehrig K."/>
            <person name="Ye F."/>
            <person name="Su P."/>
            <person name="Kiefer A.F."/>
            <person name="Nichols A."/>
            <person name="Cepeda A.J."/>
            <person name="Yan W."/>
            <person name="Fan B."/>
            <person name="Jiang Y."/>
            <person name="Adhikari A."/>
            <person name="Zheng C.-J."/>
            <person name="Schuster L."/>
            <person name="Cowan T.M."/>
            <person name="Smanski M.J."/>
            <person name="Chevrette M.G."/>
            <person name="De Carvalho L.P.S."/>
            <person name="Shen B."/>
        </authorList>
    </citation>
    <scope>NUCLEOTIDE SEQUENCE [LARGE SCALE GENOMIC DNA]</scope>
    <source>
        <strain evidence="1 2">NPDC001694</strain>
    </source>
</reference>
<dbReference type="Proteomes" id="UP001490365">
    <property type="component" value="Unassembled WGS sequence"/>
</dbReference>
<evidence type="ECO:0000313" key="2">
    <source>
        <dbReference type="Proteomes" id="UP001490365"/>
    </source>
</evidence>
<evidence type="ECO:0000313" key="1">
    <source>
        <dbReference type="EMBL" id="MER6274422.1"/>
    </source>
</evidence>